<evidence type="ECO:0000313" key="2">
    <source>
        <dbReference type="Proteomes" id="UP000011841"/>
    </source>
</evidence>
<proteinExistence type="predicted"/>
<reference evidence="1 2" key="1">
    <citation type="journal article" date="2013" name="Appl. Environ. Microbiol.">
        <title>Genome analysis suggests that the soil oligotrophic bacterium Agromonas oligotrophica (Bradyrhizobium oligotrophicum) is a nitrogen-fixing symbiont of Aeschynomene indica.</title>
        <authorList>
            <person name="Okubo T."/>
            <person name="Fukushima S."/>
            <person name="Itakura M."/>
            <person name="Oshima K."/>
            <person name="Longtonglang A."/>
            <person name="Teaumroong N."/>
            <person name="Mitsui H."/>
            <person name="Hattori M."/>
            <person name="Hattori R."/>
            <person name="Hattori T."/>
            <person name="Minamisawa K."/>
        </authorList>
    </citation>
    <scope>NUCLEOTIDE SEQUENCE [LARGE SCALE GENOMIC DNA]</scope>
    <source>
        <strain evidence="1 2">S58</strain>
    </source>
</reference>
<sequence>MLAFTLAYSGRSRSNEARKSIAELRVRHGPGAKCRDLNELTDPLAIVHFDAISFLVCLAETDTQRYKPASLVGAWLSPVEHCVRDAGVAGSNPAAPTILRVTSHAFPDFTSCLLRWPSVA</sequence>
<organism evidence="1 2">
    <name type="scientific">Bradyrhizobium oligotrophicum S58</name>
    <dbReference type="NCBI Taxonomy" id="1245469"/>
    <lineage>
        <taxon>Bacteria</taxon>
        <taxon>Pseudomonadati</taxon>
        <taxon>Pseudomonadota</taxon>
        <taxon>Alphaproteobacteria</taxon>
        <taxon>Hyphomicrobiales</taxon>
        <taxon>Nitrobacteraceae</taxon>
        <taxon>Bradyrhizobium</taxon>
    </lineage>
</organism>
<dbReference type="Proteomes" id="UP000011841">
    <property type="component" value="Chromosome"/>
</dbReference>
<dbReference type="AntiFam" id="ANF00010">
    <property type="entry name" value="tRNA translation"/>
</dbReference>
<dbReference type="STRING" id="1245469.S58_54660"/>
<dbReference type="HOGENOM" id="CLU_2045212_0_0_5"/>
<protein>
    <submittedName>
        <fullName evidence="1">Uncharacterized protein</fullName>
    </submittedName>
</protein>
<evidence type="ECO:0000313" key="1">
    <source>
        <dbReference type="EMBL" id="BAM91444.1"/>
    </source>
</evidence>
<dbReference type="KEGG" id="aol:S58_54660"/>
<gene>
    <name evidence="1" type="ORF">S58_54660</name>
</gene>
<keyword evidence="2" id="KW-1185">Reference proteome</keyword>
<dbReference type="AlphaFoldDB" id="M4ZCD5"/>
<accession>M4ZCD5</accession>
<name>M4ZCD5_9BRAD</name>
<dbReference type="EMBL" id="AP012603">
    <property type="protein sequence ID" value="BAM91444.1"/>
    <property type="molecule type" value="Genomic_DNA"/>
</dbReference>